<dbReference type="EMBL" id="JAQMWT010000334">
    <property type="protein sequence ID" value="KAJ8604347.1"/>
    <property type="molecule type" value="Genomic_DNA"/>
</dbReference>
<dbReference type="AlphaFoldDB" id="A0AAD7UF81"/>
<sequence>MRSWWWWWWWWWWFFVVVCQGSRVWLVRPQSGSVLAPGDQELEIALELDNNNNNNNNNGTRLSSSVCVGAARLGGGEEGAKKACFDATVDGPQDEIKTSRTSLRLETEGWYYVDVSLGASSRFAVGVFVSGPTERPPRRRLGLAWDLGGGIGWGVAGLHIALTLEEMGVLAVPLRRVHGLEMSPAQRAKMLASVRATTRGPLDFPVLHALGRWGANGTLGRMDDDAWSTCSNFGLLFAETLDWPSTDLEHLARFDVLFVGSRWLARGIEGAAENAAIRLPEIRTFAQGVATDVFSPPTVVVRTVPRFRIFSGGKLEWRKGHDIVVEAFRLFRAAHPEADPELVVAWVNPWRQPLETISAATHTRGVPRTAETPADDALAIQEWLHANGIADAVSLPPLPHHRVPELLRSVDVAIFPNRAEGGTNLVAMEAVAMAVPTILSANTGHLDLLDALGDHACWPLLLQTETTVSLPDGISAAGNESDPAEAAAALARVFTHRTQERAKARRAAEIMRAWGWKPSVADLLQTAFAPPTGG</sequence>
<reference evidence="2" key="1">
    <citation type="submission" date="2023-01" db="EMBL/GenBank/DDBJ databases">
        <title>Metagenome sequencing of chrysophaentin producing Chrysophaeum taylorii.</title>
        <authorList>
            <person name="Davison J."/>
            <person name="Bewley C."/>
        </authorList>
    </citation>
    <scope>NUCLEOTIDE SEQUENCE</scope>
    <source>
        <strain evidence="2">NIES-1699</strain>
    </source>
</reference>
<dbReference type="SUPFAM" id="SSF53756">
    <property type="entry name" value="UDP-Glycosyltransferase/glycogen phosphorylase"/>
    <property type="match status" value="1"/>
</dbReference>
<keyword evidence="1" id="KW-0812">Transmembrane</keyword>
<dbReference type="Proteomes" id="UP001230188">
    <property type="component" value="Unassembled WGS sequence"/>
</dbReference>
<dbReference type="PANTHER" id="PTHR45947">
    <property type="entry name" value="SULFOQUINOVOSYL TRANSFERASE SQD2"/>
    <property type="match status" value="1"/>
</dbReference>
<keyword evidence="3" id="KW-1185">Reference proteome</keyword>
<keyword evidence="1" id="KW-1133">Transmembrane helix</keyword>
<comment type="caution">
    <text evidence="2">The sequence shown here is derived from an EMBL/GenBank/DDBJ whole genome shotgun (WGS) entry which is preliminary data.</text>
</comment>
<keyword evidence="1" id="KW-0472">Membrane</keyword>
<name>A0AAD7UF81_9STRA</name>
<gene>
    <name evidence="2" type="ORF">CTAYLR_002528</name>
</gene>
<feature type="transmembrane region" description="Helical" evidence="1">
    <location>
        <begin position="6"/>
        <end position="26"/>
    </location>
</feature>
<dbReference type="Pfam" id="PF20706">
    <property type="entry name" value="GT4-conflict"/>
    <property type="match status" value="1"/>
</dbReference>
<dbReference type="Gene3D" id="3.40.50.2000">
    <property type="entry name" value="Glycogen Phosphorylase B"/>
    <property type="match status" value="1"/>
</dbReference>
<dbReference type="InterPro" id="IPR050194">
    <property type="entry name" value="Glycosyltransferase_grp1"/>
</dbReference>
<evidence type="ECO:0000313" key="2">
    <source>
        <dbReference type="EMBL" id="KAJ8604347.1"/>
    </source>
</evidence>
<protein>
    <recommendedName>
        <fullName evidence="4">Glycosyltransferase</fullName>
    </recommendedName>
</protein>
<evidence type="ECO:0008006" key="4">
    <source>
        <dbReference type="Google" id="ProtNLM"/>
    </source>
</evidence>
<dbReference type="GO" id="GO:0016757">
    <property type="term" value="F:glycosyltransferase activity"/>
    <property type="evidence" value="ECO:0007669"/>
    <property type="project" value="TreeGrafter"/>
</dbReference>
<dbReference type="PANTHER" id="PTHR45947:SF3">
    <property type="entry name" value="SULFOQUINOVOSYL TRANSFERASE SQD2"/>
    <property type="match status" value="1"/>
</dbReference>
<accession>A0AAD7UF81</accession>
<proteinExistence type="predicted"/>
<organism evidence="2 3">
    <name type="scientific">Chrysophaeum taylorii</name>
    <dbReference type="NCBI Taxonomy" id="2483200"/>
    <lineage>
        <taxon>Eukaryota</taxon>
        <taxon>Sar</taxon>
        <taxon>Stramenopiles</taxon>
        <taxon>Ochrophyta</taxon>
        <taxon>Pelagophyceae</taxon>
        <taxon>Pelagomonadales</taxon>
        <taxon>Pelagomonadaceae</taxon>
        <taxon>Chrysophaeum</taxon>
    </lineage>
</organism>
<evidence type="ECO:0000313" key="3">
    <source>
        <dbReference type="Proteomes" id="UP001230188"/>
    </source>
</evidence>
<evidence type="ECO:0000256" key="1">
    <source>
        <dbReference type="SAM" id="Phobius"/>
    </source>
</evidence>